<name>A0A918CGT0_9DEIO</name>
<evidence type="ECO:0000313" key="3">
    <source>
        <dbReference type="EMBL" id="GGR21573.1"/>
    </source>
</evidence>
<dbReference type="PANTHER" id="PTHR44520:SF2">
    <property type="entry name" value="RESPONSE REGULATOR RCP1"/>
    <property type="match status" value="1"/>
</dbReference>
<dbReference type="Pfam" id="PF00072">
    <property type="entry name" value="Response_reg"/>
    <property type="match status" value="1"/>
</dbReference>
<dbReference type="InterPro" id="IPR052893">
    <property type="entry name" value="TCS_response_regulator"/>
</dbReference>
<dbReference type="Gene3D" id="3.40.50.2300">
    <property type="match status" value="1"/>
</dbReference>
<sequence length="154" mass="16878">MTQHTATQHIARHLLLVDDNLHDLELALEALHDVPTPARVVTALGGSEALAYLNTHTQDAQRPSLVLLDLKMPQMDGLGLLDAIRNTATLHDIPVVILTTSRDEADIRACYKRGANGYVVKPLEFSSFATTLRATMTFWLGLNQTPGMVKAQLV</sequence>
<dbReference type="GO" id="GO:0000160">
    <property type="term" value="P:phosphorelay signal transduction system"/>
    <property type="evidence" value="ECO:0007669"/>
    <property type="project" value="InterPro"/>
</dbReference>
<gene>
    <name evidence="3" type="ORF">GCM10008957_37280</name>
</gene>
<reference evidence="3" key="1">
    <citation type="journal article" date="2014" name="Int. J. Syst. Evol. Microbiol.">
        <title>Complete genome sequence of Corynebacterium casei LMG S-19264T (=DSM 44701T), isolated from a smear-ripened cheese.</title>
        <authorList>
            <consortium name="US DOE Joint Genome Institute (JGI-PGF)"/>
            <person name="Walter F."/>
            <person name="Albersmeier A."/>
            <person name="Kalinowski J."/>
            <person name="Ruckert C."/>
        </authorList>
    </citation>
    <scope>NUCLEOTIDE SEQUENCE</scope>
    <source>
        <strain evidence="3">JCM 31311</strain>
    </source>
</reference>
<dbReference type="Proteomes" id="UP000603865">
    <property type="component" value="Unassembled WGS sequence"/>
</dbReference>
<feature type="modified residue" description="4-aspartylphosphate" evidence="1">
    <location>
        <position position="69"/>
    </location>
</feature>
<accession>A0A918CGT0</accession>
<comment type="caution">
    <text evidence="3">The sequence shown here is derived from an EMBL/GenBank/DDBJ whole genome shotgun (WGS) entry which is preliminary data.</text>
</comment>
<dbReference type="AlphaFoldDB" id="A0A918CGT0"/>
<dbReference type="SMART" id="SM00448">
    <property type="entry name" value="REC"/>
    <property type="match status" value="1"/>
</dbReference>
<dbReference type="InterPro" id="IPR011006">
    <property type="entry name" value="CheY-like_superfamily"/>
</dbReference>
<reference evidence="3" key="2">
    <citation type="submission" date="2020-09" db="EMBL/GenBank/DDBJ databases">
        <authorList>
            <person name="Sun Q."/>
            <person name="Ohkuma M."/>
        </authorList>
    </citation>
    <scope>NUCLEOTIDE SEQUENCE</scope>
    <source>
        <strain evidence="3">JCM 31311</strain>
    </source>
</reference>
<evidence type="ECO:0000313" key="4">
    <source>
        <dbReference type="Proteomes" id="UP000603865"/>
    </source>
</evidence>
<evidence type="ECO:0000256" key="1">
    <source>
        <dbReference type="PROSITE-ProRule" id="PRU00169"/>
    </source>
</evidence>
<dbReference type="EMBL" id="BMQL01000027">
    <property type="protein sequence ID" value="GGR21573.1"/>
    <property type="molecule type" value="Genomic_DNA"/>
</dbReference>
<dbReference type="InterPro" id="IPR001789">
    <property type="entry name" value="Sig_transdc_resp-reg_receiver"/>
</dbReference>
<dbReference type="PANTHER" id="PTHR44520">
    <property type="entry name" value="RESPONSE REGULATOR RCP1-RELATED"/>
    <property type="match status" value="1"/>
</dbReference>
<dbReference type="CDD" id="cd17557">
    <property type="entry name" value="REC_Rcp-like"/>
    <property type="match status" value="1"/>
</dbReference>
<evidence type="ECO:0000259" key="2">
    <source>
        <dbReference type="PROSITE" id="PS50110"/>
    </source>
</evidence>
<dbReference type="RefSeq" id="WP_189092016.1">
    <property type="nucleotide sequence ID" value="NZ_BMQL01000027.1"/>
</dbReference>
<keyword evidence="4" id="KW-1185">Reference proteome</keyword>
<organism evidence="3 4">
    <name type="scientific">Deinococcus ruber</name>
    <dbReference type="NCBI Taxonomy" id="1848197"/>
    <lineage>
        <taxon>Bacteria</taxon>
        <taxon>Thermotogati</taxon>
        <taxon>Deinococcota</taxon>
        <taxon>Deinococci</taxon>
        <taxon>Deinococcales</taxon>
        <taxon>Deinococcaceae</taxon>
        <taxon>Deinococcus</taxon>
    </lineage>
</organism>
<proteinExistence type="predicted"/>
<keyword evidence="1" id="KW-0597">Phosphoprotein</keyword>
<feature type="domain" description="Response regulatory" evidence="2">
    <location>
        <begin position="13"/>
        <end position="136"/>
    </location>
</feature>
<protein>
    <submittedName>
        <fullName evidence="3">Response regulator</fullName>
    </submittedName>
</protein>
<dbReference type="SUPFAM" id="SSF52172">
    <property type="entry name" value="CheY-like"/>
    <property type="match status" value="1"/>
</dbReference>
<dbReference type="PROSITE" id="PS50110">
    <property type="entry name" value="RESPONSE_REGULATORY"/>
    <property type="match status" value="1"/>
</dbReference>